<dbReference type="EMBL" id="JAMFTS010000005">
    <property type="protein sequence ID" value="KAJ4754626.1"/>
    <property type="molecule type" value="Genomic_DNA"/>
</dbReference>
<gene>
    <name evidence="10" type="ORF">LUZ62_089031</name>
</gene>
<comment type="similarity">
    <text evidence="2">Belongs to the peptidase S54 family.</text>
</comment>
<dbReference type="AlphaFoldDB" id="A0AAV8CGV3"/>
<dbReference type="PANTHER" id="PTHR43731">
    <property type="entry name" value="RHOMBOID PROTEASE"/>
    <property type="match status" value="1"/>
</dbReference>
<dbReference type="Proteomes" id="UP001140206">
    <property type="component" value="Chromosome 5"/>
</dbReference>
<feature type="transmembrane region" description="Helical" evidence="8">
    <location>
        <begin position="273"/>
        <end position="291"/>
    </location>
</feature>
<evidence type="ECO:0000256" key="5">
    <source>
        <dbReference type="ARBA" id="ARBA00022989"/>
    </source>
</evidence>
<evidence type="ECO:0000256" key="6">
    <source>
        <dbReference type="ARBA" id="ARBA00023136"/>
    </source>
</evidence>
<feature type="transmembrane region" description="Helical" evidence="8">
    <location>
        <begin position="181"/>
        <end position="203"/>
    </location>
</feature>
<dbReference type="InterPro" id="IPR035952">
    <property type="entry name" value="Rhomboid-like_sf"/>
</dbReference>
<dbReference type="InterPro" id="IPR050925">
    <property type="entry name" value="Rhomboid_protease_S54"/>
</dbReference>
<evidence type="ECO:0000313" key="10">
    <source>
        <dbReference type="EMBL" id="KAJ4754626.1"/>
    </source>
</evidence>
<evidence type="ECO:0000256" key="7">
    <source>
        <dbReference type="SAM" id="MobiDB-lite"/>
    </source>
</evidence>
<dbReference type="Gene3D" id="1.20.1540.10">
    <property type="entry name" value="Rhomboid-like"/>
    <property type="match status" value="1"/>
</dbReference>
<comment type="caution">
    <text evidence="10">The sequence shown here is derived from an EMBL/GenBank/DDBJ whole genome shotgun (WGS) entry which is preliminary data.</text>
</comment>
<feature type="transmembrane region" description="Helical" evidence="8">
    <location>
        <begin position="99"/>
        <end position="119"/>
    </location>
</feature>
<evidence type="ECO:0000259" key="9">
    <source>
        <dbReference type="Pfam" id="PF01694"/>
    </source>
</evidence>
<dbReference type="SUPFAM" id="SSF144091">
    <property type="entry name" value="Rhomboid-like"/>
    <property type="match status" value="1"/>
</dbReference>
<protein>
    <recommendedName>
        <fullName evidence="9">Peptidase S54 rhomboid domain-containing protein</fullName>
    </recommendedName>
</protein>
<keyword evidence="11" id="KW-1185">Reference proteome</keyword>
<evidence type="ECO:0000313" key="11">
    <source>
        <dbReference type="Proteomes" id="UP001140206"/>
    </source>
</evidence>
<dbReference type="PANTHER" id="PTHR43731:SF14">
    <property type="entry name" value="PRESENILIN-ASSOCIATED RHOMBOID-LIKE PROTEIN, MITOCHONDRIAL"/>
    <property type="match status" value="1"/>
</dbReference>
<evidence type="ECO:0000256" key="8">
    <source>
        <dbReference type="SAM" id="Phobius"/>
    </source>
</evidence>
<evidence type="ECO:0000256" key="4">
    <source>
        <dbReference type="ARBA" id="ARBA00022801"/>
    </source>
</evidence>
<proteinExistence type="inferred from homology"/>
<comment type="subcellular location">
    <subcellularLocation>
        <location evidence="1">Membrane</location>
        <topology evidence="1">Multi-pass membrane protein</topology>
    </subcellularLocation>
</comment>
<dbReference type="InterPro" id="IPR022764">
    <property type="entry name" value="Peptidase_S54_rhomboid_dom"/>
</dbReference>
<feature type="domain" description="Peptidase S54 rhomboid" evidence="9">
    <location>
        <begin position="143"/>
        <end position="290"/>
    </location>
</feature>
<dbReference type="GO" id="GO:0004252">
    <property type="term" value="F:serine-type endopeptidase activity"/>
    <property type="evidence" value="ECO:0007669"/>
    <property type="project" value="InterPro"/>
</dbReference>
<accession>A0AAV8CGV3</accession>
<name>A0AAV8CGV3_9POAL</name>
<feature type="transmembrane region" description="Helical" evidence="8">
    <location>
        <begin position="223"/>
        <end position="241"/>
    </location>
</feature>
<keyword evidence="5 8" id="KW-1133">Transmembrane helix</keyword>
<dbReference type="GO" id="GO:0016020">
    <property type="term" value="C:membrane"/>
    <property type="evidence" value="ECO:0007669"/>
    <property type="project" value="UniProtKB-SubCell"/>
</dbReference>
<keyword evidence="3 8" id="KW-0812">Transmembrane</keyword>
<reference evidence="10" key="1">
    <citation type="submission" date="2022-08" db="EMBL/GenBank/DDBJ databases">
        <authorList>
            <person name="Marques A."/>
        </authorList>
    </citation>
    <scope>NUCLEOTIDE SEQUENCE</scope>
    <source>
        <strain evidence="10">RhyPub2mFocal</strain>
        <tissue evidence="10">Leaves</tissue>
    </source>
</reference>
<feature type="region of interest" description="Disordered" evidence="7">
    <location>
        <begin position="15"/>
        <end position="34"/>
    </location>
</feature>
<sequence length="295" mass="33036">MTRRLFASNLRQLLNPGGTTPIPKPFSSPTSNQNPLSQSHLFSWQLKAHRRLFFSTTYNYKLLSHHLLSRARNALPTRRQGGLEQIVCSMRRFWSDQIMTPEGVILFLIGTNVAVFVLWKNMDPSFMIKHFTISLDNFKNGWLHTLVTSAFSHISPRHITTNMFCLYIFGRRIAEVFGPKFILKLYLGGALGGSIFFLVEQAFLVPSNKGYQRQGGDKPGDCALGANGAVNAIIVLDVFLLPKKSWVLPIMVAVYITVDLWGVLKGGDNKSSAAHNLGGAFVAALVIWSRIRKRT</sequence>
<evidence type="ECO:0000256" key="1">
    <source>
        <dbReference type="ARBA" id="ARBA00004141"/>
    </source>
</evidence>
<evidence type="ECO:0000256" key="3">
    <source>
        <dbReference type="ARBA" id="ARBA00022692"/>
    </source>
</evidence>
<dbReference type="Pfam" id="PF01694">
    <property type="entry name" value="Rhomboid"/>
    <property type="match status" value="1"/>
</dbReference>
<evidence type="ECO:0000256" key="2">
    <source>
        <dbReference type="ARBA" id="ARBA00009045"/>
    </source>
</evidence>
<keyword evidence="4" id="KW-0378">Hydrolase</keyword>
<feature type="transmembrane region" description="Helical" evidence="8">
    <location>
        <begin position="246"/>
        <end position="267"/>
    </location>
</feature>
<keyword evidence="6 8" id="KW-0472">Membrane</keyword>
<organism evidence="10 11">
    <name type="scientific">Rhynchospora pubera</name>
    <dbReference type="NCBI Taxonomy" id="906938"/>
    <lineage>
        <taxon>Eukaryota</taxon>
        <taxon>Viridiplantae</taxon>
        <taxon>Streptophyta</taxon>
        <taxon>Embryophyta</taxon>
        <taxon>Tracheophyta</taxon>
        <taxon>Spermatophyta</taxon>
        <taxon>Magnoliopsida</taxon>
        <taxon>Liliopsida</taxon>
        <taxon>Poales</taxon>
        <taxon>Cyperaceae</taxon>
        <taxon>Cyperoideae</taxon>
        <taxon>Rhynchosporeae</taxon>
        <taxon>Rhynchospora</taxon>
    </lineage>
</organism>